<keyword evidence="5 6" id="KW-0472">Membrane</keyword>
<dbReference type="Proteomes" id="UP001597526">
    <property type="component" value="Unassembled WGS sequence"/>
</dbReference>
<proteinExistence type="predicted"/>
<dbReference type="PANTHER" id="PTHR19432:SF35">
    <property type="entry name" value="SOLUTE CARRIER FAMILY 45 MEMBER 3 ISOFORM X1"/>
    <property type="match status" value="1"/>
</dbReference>
<evidence type="ECO:0000256" key="4">
    <source>
        <dbReference type="ARBA" id="ARBA00022989"/>
    </source>
</evidence>
<name>A0ABW5N2A2_9FLAO</name>
<gene>
    <name evidence="7" type="ORF">ACFSQJ_15470</name>
</gene>
<protein>
    <submittedName>
        <fullName evidence="7">MFS transporter</fullName>
    </submittedName>
</protein>
<feature type="transmembrane region" description="Helical" evidence="6">
    <location>
        <begin position="411"/>
        <end position="430"/>
    </location>
</feature>
<keyword evidence="3 6" id="KW-0812">Transmembrane</keyword>
<feature type="transmembrane region" description="Helical" evidence="6">
    <location>
        <begin position="14"/>
        <end position="32"/>
    </location>
</feature>
<evidence type="ECO:0000256" key="5">
    <source>
        <dbReference type="ARBA" id="ARBA00023136"/>
    </source>
</evidence>
<feature type="transmembrane region" description="Helical" evidence="6">
    <location>
        <begin position="52"/>
        <end position="71"/>
    </location>
</feature>
<evidence type="ECO:0000256" key="3">
    <source>
        <dbReference type="ARBA" id="ARBA00022692"/>
    </source>
</evidence>
<dbReference type="PANTHER" id="PTHR19432">
    <property type="entry name" value="SUGAR TRANSPORTER"/>
    <property type="match status" value="1"/>
</dbReference>
<dbReference type="RefSeq" id="WP_377767869.1">
    <property type="nucleotide sequence ID" value="NZ_JBHULB010000077.1"/>
</dbReference>
<feature type="transmembrane region" description="Helical" evidence="6">
    <location>
        <begin position="184"/>
        <end position="202"/>
    </location>
</feature>
<feature type="transmembrane region" description="Helical" evidence="6">
    <location>
        <begin position="285"/>
        <end position="307"/>
    </location>
</feature>
<evidence type="ECO:0000313" key="8">
    <source>
        <dbReference type="Proteomes" id="UP001597526"/>
    </source>
</evidence>
<accession>A0ABW5N2A2</accession>
<evidence type="ECO:0000256" key="6">
    <source>
        <dbReference type="SAM" id="Phobius"/>
    </source>
</evidence>
<dbReference type="SUPFAM" id="SSF103473">
    <property type="entry name" value="MFS general substrate transporter"/>
    <property type="match status" value="1"/>
</dbReference>
<evidence type="ECO:0000313" key="7">
    <source>
        <dbReference type="EMBL" id="MFD2588338.1"/>
    </source>
</evidence>
<feature type="transmembrane region" description="Helical" evidence="6">
    <location>
        <begin position="83"/>
        <end position="99"/>
    </location>
</feature>
<feature type="transmembrane region" description="Helical" evidence="6">
    <location>
        <begin position="245"/>
        <end position="265"/>
    </location>
</feature>
<keyword evidence="2" id="KW-0813">Transport</keyword>
<keyword evidence="4 6" id="KW-1133">Transmembrane helix</keyword>
<comment type="subcellular location">
    <subcellularLocation>
        <location evidence="1">Membrane</location>
        <topology evidence="1">Multi-pass membrane protein</topology>
    </subcellularLocation>
</comment>
<evidence type="ECO:0000256" key="1">
    <source>
        <dbReference type="ARBA" id="ARBA00004141"/>
    </source>
</evidence>
<dbReference type="InterPro" id="IPR036259">
    <property type="entry name" value="MFS_trans_sf"/>
</dbReference>
<keyword evidence="8" id="KW-1185">Reference proteome</keyword>
<comment type="caution">
    <text evidence="7">The sequence shown here is derived from an EMBL/GenBank/DDBJ whole genome shotgun (WGS) entry which is preliminary data.</text>
</comment>
<organism evidence="7 8">
    <name type="scientific">Croceitalea marina</name>
    <dbReference type="NCBI Taxonomy" id="1775166"/>
    <lineage>
        <taxon>Bacteria</taxon>
        <taxon>Pseudomonadati</taxon>
        <taxon>Bacteroidota</taxon>
        <taxon>Flavobacteriia</taxon>
        <taxon>Flavobacteriales</taxon>
        <taxon>Flavobacteriaceae</taxon>
        <taxon>Croceitalea</taxon>
    </lineage>
</organism>
<reference evidence="8" key="1">
    <citation type="journal article" date="2019" name="Int. J. Syst. Evol. Microbiol.">
        <title>The Global Catalogue of Microorganisms (GCM) 10K type strain sequencing project: providing services to taxonomists for standard genome sequencing and annotation.</title>
        <authorList>
            <consortium name="The Broad Institute Genomics Platform"/>
            <consortium name="The Broad Institute Genome Sequencing Center for Infectious Disease"/>
            <person name="Wu L."/>
            <person name="Ma J."/>
        </authorList>
    </citation>
    <scope>NUCLEOTIDE SEQUENCE [LARGE SCALE GENOMIC DNA]</scope>
    <source>
        <strain evidence="8">KCTC 52368</strain>
    </source>
</reference>
<dbReference type="Gene3D" id="1.20.1250.20">
    <property type="entry name" value="MFS general substrate transporter like domains"/>
    <property type="match status" value="1"/>
</dbReference>
<dbReference type="EMBL" id="JBHULB010000077">
    <property type="protein sequence ID" value="MFD2588338.1"/>
    <property type="molecule type" value="Genomic_DNA"/>
</dbReference>
<dbReference type="InterPro" id="IPR011701">
    <property type="entry name" value="MFS"/>
</dbReference>
<evidence type="ECO:0000256" key="2">
    <source>
        <dbReference type="ARBA" id="ARBA00022448"/>
    </source>
</evidence>
<sequence>MENKDKPVLNFRKIWNMCFGFLGIQFGMGLQLANMSPIYRYLGAEEHNLPLLWLAGPVTGLLVQPIVGAMGDNTWGKWGRRRPYFTVGAIFASICLVAMPYSSAVWMAAGLMWVLDASVNSSMESFRAMVGDILPKKQQPLGFSLQTFMAGFGSLIIGFLPYLLSKFGFATTAETNTVPDFVKYAFVLGAVVILATILWTGYTTKEYPPKDVEEFKKNKPKMGIIPIFKEIIEAIRHMPLMMKQLWWVQLLIWFGLPLMWQYLSLSIARHVYNAPTASDPGFSEGVSMGGIASAIFGISPMLIAFFIPFVINKIGTRKTYSSFLFIGAFGFLGMLFTKSITTVFLLCILMGVGQAAISTVPYVMVAGTIAQKQMGVYMGILNAFICIPQIIMMLSLPFFYNSLLAGDPRNALVLAGICWVIASFLCLRITKTVDFTA</sequence>
<feature type="transmembrane region" description="Helical" evidence="6">
    <location>
        <begin position="376"/>
        <end position="399"/>
    </location>
</feature>
<feature type="transmembrane region" description="Helical" evidence="6">
    <location>
        <begin position="143"/>
        <end position="164"/>
    </location>
</feature>
<dbReference type="Pfam" id="PF07690">
    <property type="entry name" value="MFS_1"/>
    <property type="match status" value="1"/>
</dbReference>